<dbReference type="Proteomes" id="UP001347796">
    <property type="component" value="Unassembled WGS sequence"/>
</dbReference>
<dbReference type="GO" id="GO:0015074">
    <property type="term" value="P:DNA integration"/>
    <property type="evidence" value="ECO:0007669"/>
    <property type="project" value="InterPro"/>
</dbReference>
<evidence type="ECO:0000256" key="1">
    <source>
        <dbReference type="ARBA" id="ARBA00023172"/>
    </source>
</evidence>
<evidence type="ECO:0000313" key="2">
    <source>
        <dbReference type="EMBL" id="KAK6173774.1"/>
    </source>
</evidence>
<keyword evidence="1" id="KW-0233">DNA recombination</keyword>
<keyword evidence="3" id="KW-1185">Reference proteome</keyword>
<evidence type="ECO:0000313" key="3">
    <source>
        <dbReference type="Proteomes" id="UP001347796"/>
    </source>
</evidence>
<dbReference type="PANTHER" id="PTHR34605">
    <property type="entry name" value="PHAGE_INTEGRASE DOMAIN-CONTAINING PROTEIN"/>
    <property type="match status" value="1"/>
</dbReference>
<accession>A0AAN8PDK0</accession>
<organism evidence="2 3">
    <name type="scientific">Patella caerulea</name>
    <name type="common">Rayed Mediterranean limpet</name>
    <dbReference type="NCBI Taxonomy" id="87958"/>
    <lineage>
        <taxon>Eukaryota</taxon>
        <taxon>Metazoa</taxon>
        <taxon>Spiralia</taxon>
        <taxon>Lophotrochozoa</taxon>
        <taxon>Mollusca</taxon>
        <taxon>Gastropoda</taxon>
        <taxon>Patellogastropoda</taxon>
        <taxon>Patelloidea</taxon>
        <taxon>Patellidae</taxon>
        <taxon>Patella</taxon>
    </lineage>
</organism>
<dbReference type="GO" id="GO:0006310">
    <property type="term" value="P:DNA recombination"/>
    <property type="evidence" value="ECO:0007669"/>
    <property type="project" value="UniProtKB-KW"/>
</dbReference>
<dbReference type="SUPFAM" id="SSF56349">
    <property type="entry name" value="DNA breaking-rejoining enzymes"/>
    <property type="match status" value="1"/>
</dbReference>
<dbReference type="PANTHER" id="PTHR34605:SF5">
    <property type="entry name" value="INTEGRASE_RECOMBINASE XERD HOMOLOG"/>
    <property type="match status" value="1"/>
</dbReference>
<reference evidence="2 3" key="1">
    <citation type="submission" date="2024-01" db="EMBL/GenBank/DDBJ databases">
        <title>The genome of the rayed Mediterranean limpet Patella caerulea (Linnaeus, 1758).</title>
        <authorList>
            <person name="Anh-Thu Weber A."/>
            <person name="Halstead-Nussloch G."/>
        </authorList>
    </citation>
    <scope>NUCLEOTIDE SEQUENCE [LARGE SCALE GENOMIC DNA]</scope>
    <source>
        <strain evidence="2">AATW-2023a</strain>
        <tissue evidence="2">Whole specimen</tissue>
    </source>
</reference>
<sequence length="160" mass="17677">MALNFSSREQITRGSVKITDVGLLISVNWSKTRQSHEVTHQLSLCYCSNTLICPVLAYKHLITLIPGTGSALDPIFALPNGSNLSPISKHVLLKRFNKLLVLIVLDPCLYSFHSLRHGGATLAAKAGVSEVLLKQHGDWQTAIRIILNRLVLICIMLRLL</sequence>
<comment type="caution">
    <text evidence="2">The sequence shown here is derived from an EMBL/GenBank/DDBJ whole genome shotgun (WGS) entry which is preliminary data.</text>
</comment>
<dbReference type="AlphaFoldDB" id="A0AAN8PDK0"/>
<dbReference type="EMBL" id="JAZGQO010000011">
    <property type="protein sequence ID" value="KAK6173774.1"/>
    <property type="molecule type" value="Genomic_DNA"/>
</dbReference>
<dbReference type="Gene3D" id="1.10.443.10">
    <property type="entry name" value="Intergrase catalytic core"/>
    <property type="match status" value="1"/>
</dbReference>
<evidence type="ECO:0008006" key="4">
    <source>
        <dbReference type="Google" id="ProtNLM"/>
    </source>
</evidence>
<gene>
    <name evidence="2" type="ORF">SNE40_017174</name>
</gene>
<protein>
    <recommendedName>
        <fullName evidence="4">Tyr recombinase domain-containing protein</fullName>
    </recommendedName>
</protein>
<dbReference type="InterPro" id="IPR011010">
    <property type="entry name" value="DNA_brk_join_enz"/>
</dbReference>
<proteinExistence type="predicted"/>
<dbReference type="GO" id="GO:0003677">
    <property type="term" value="F:DNA binding"/>
    <property type="evidence" value="ECO:0007669"/>
    <property type="project" value="InterPro"/>
</dbReference>
<dbReference type="InterPro" id="IPR052925">
    <property type="entry name" value="Phage_Integrase-like_Recomb"/>
</dbReference>
<dbReference type="InterPro" id="IPR013762">
    <property type="entry name" value="Integrase-like_cat_sf"/>
</dbReference>
<name>A0AAN8PDK0_PATCE</name>